<name>A0A1M4W4D5_9GAMM</name>
<proteinExistence type="predicted"/>
<dbReference type="EMBL" id="FQUJ01000004">
    <property type="protein sequence ID" value="SHE75973.1"/>
    <property type="molecule type" value="Genomic_DNA"/>
</dbReference>
<accession>A0A1M4W4D5</accession>
<protein>
    <recommendedName>
        <fullName evidence="4">Transposase DDE domain-containing protein</fullName>
    </recommendedName>
</protein>
<sequence>MLVRRSLDTGQEMTAYFTFAPCGTSLDDLALAAGARWNIERCFQESKSQLGLDQYAVRTWRGWYRHITLVMAAYALLVTLRRRQLKKACC</sequence>
<dbReference type="AlphaFoldDB" id="A0A1M4W4D5"/>
<reference evidence="2 3" key="1">
    <citation type="submission" date="2016-11" db="EMBL/GenBank/DDBJ databases">
        <authorList>
            <person name="Jaros S."/>
            <person name="Januszkiewicz K."/>
            <person name="Wedrychowicz H."/>
        </authorList>
    </citation>
    <scope>NUCLEOTIDE SEQUENCE [LARGE SCALE GENOMIC DNA]</scope>
    <source>
        <strain evidence="2 3">DSM 19980</strain>
    </source>
</reference>
<dbReference type="STRING" id="1121942.SAMN02745148_01068"/>
<dbReference type="PANTHER" id="PTHR33627">
    <property type="entry name" value="TRANSPOSASE"/>
    <property type="match status" value="1"/>
</dbReference>
<feature type="transmembrane region" description="Helical" evidence="1">
    <location>
        <begin position="63"/>
        <end position="80"/>
    </location>
</feature>
<evidence type="ECO:0000313" key="2">
    <source>
        <dbReference type="EMBL" id="SHE75973.1"/>
    </source>
</evidence>
<dbReference type="Proteomes" id="UP000184346">
    <property type="component" value="Unassembled WGS sequence"/>
</dbReference>
<keyword evidence="1" id="KW-1133">Transmembrane helix</keyword>
<gene>
    <name evidence="2" type="ORF">SAMN02745148_01068</name>
</gene>
<evidence type="ECO:0008006" key="4">
    <source>
        <dbReference type="Google" id="ProtNLM"/>
    </source>
</evidence>
<evidence type="ECO:0000313" key="3">
    <source>
        <dbReference type="Proteomes" id="UP000184346"/>
    </source>
</evidence>
<dbReference type="InterPro" id="IPR039365">
    <property type="entry name" value="IS701-like"/>
</dbReference>
<dbReference type="InterPro" id="IPR012337">
    <property type="entry name" value="RNaseH-like_sf"/>
</dbReference>
<keyword evidence="3" id="KW-1185">Reference proteome</keyword>
<evidence type="ECO:0000256" key="1">
    <source>
        <dbReference type="SAM" id="Phobius"/>
    </source>
</evidence>
<dbReference type="PANTHER" id="PTHR33627:SF1">
    <property type="entry name" value="TRANSPOSASE"/>
    <property type="match status" value="1"/>
</dbReference>
<keyword evidence="1" id="KW-0812">Transmembrane</keyword>
<keyword evidence="1" id="KW-0472">Membrane</keyword>
<organism evidence="2 3">
    <name type="scientific">Modicisalibacter ilicicola DSM 19980</name>
    <dbReference type="NCBI Taxonomy" id="1121942"/>
    <lineage>
        <taxon>Bacteria</taxon>
        <taxon>Pseudomonadati</taxon>
        <taxon>Pseudomonadota</taxon>
        <taxon>Gammaproteobacteria</taxon>
        <taxon>Oceanospirillales</taxon>
        <taxon>Halomonadaceae</taxon>
        <taxon>Modicisalibacter</taxon>
    </lineage>
</organism>
<dbReference type="SUPFAM" id="SSF53098">
    <property type="entry name" value="Ribonuclease H-like"/>
    <property type="match status" value="1"/>
</dbReference>